<dbReference type="InterPro" id="IPR046865">
    <property type="entry name" value="FapA_b_solenoid"/>
</dbReference>
<organism evidence="2 3">
    <name type="scientific">Anaerosporobacter mobilis DSM 15930</name>
    <dbReference type="NCBI Taxonomy" id="1120996"/>
    <lineage>
        <taxon>Bacteria</taxon>
        <taxon>Bacillati</taxon>
        <taxon>Bacillota</taxon>
        <taxon>Clostridia</taxon>
        <taxon>Lachnospirales</taxon>
        <taxon>Lachnospiraceae</taxon>
        <taxon>Anaerosporobacter</taxon>
    </lineage>
</organism>
<name>A0A1M7KSM2_9FIRM</name>
<evidence type="ECO:0000259" key="1">
    <source>
        <dbReference type="Pfam" id="PF20250"/>
    </source>
</evidence>
<dbReference type="Proteomes" id="UP000184038">
    <property type="component" value="Unassembled WGS sequence"/>
</dbReference>
<dbReference type="AlphaFoldDB" id="A0A1M7KSM2"/>
<dbReference type="PANTHER" id="PTHR38032:SF1">
    <property type="entry name" value="RNA-BINDING PROTEIN KHPB N-TERMINAL DOMAIN-CONTAINING PROTEIN"/>
    <property type="match status" value="1"/>
</dbReference>
<protein>
    <recommendedName>
        <fullName evidence="1">Flagellar Assembly Protein A N-terminal region domain-containing protein</fullName>
    </recommendedName>
</protein>
<dbReference type="OrthoDB" id="9760122at2"/>
<sequence>MSKLKGETNSIEVRLTDDLLKAYITVIPVVKKESYTKEQILTELTTNRVIYGIKMDVIEEMVQSQLVYTEILIAEGNAPIDGVDGHYQYFFNKETNTKPIILEDGSADYSSLNKIETVYAGQIIARYYKATKGELGRNVKGQQMLAKNGRELMPLKGKGFSVNEDKTIYRSDIDGKIEYKNDRLEISNILIIEGNVDTLTGDANFSGDITVKGNVMTGTSVRAGGNILVAGHVEAADLVAGGDVILQNGMQGGGKGKVQAGGHVSGKFFEQVTIESGGNVNANAIMHCNITSKGEVIVSGKRGVIVGGIINAVSGVAATIIGSMAEVITEVNIGYKTDPVPMIIKREEEIKDLIAEVRKIDDGIKTVINYIEKENRKDLLPQKIKLLKTKIDRNSQISLIMKQRNLLLENLQKAKDGKVIVTRAIYPGVRIRINGSMLIIKEEFNNVLIKRKGLDVCLFAME</sequence>
<dbReference type="Pfam" id="PF03961">
    <property type="entry name" value="FapA"/>
    <property type="match status" value="1"/>
</dbReference>
<dbReference type="STRING" id="1120996.SAMN02746066_02932"/>
<evidence type="ECO:0000313" key="3">
    <source>
        <dbReference type="Proteomes" id="UP000184038"/>
    </source>
</evidence>
<dbReference type="InterPro" id="IPR005646">
    <property type="entry name" value="FapA"/>
</dbReference>
<dbReference type="RefSeq" id="WP_073288993.1">
    <property type="nucleotide sequence ID" value="NZ_FRCP01000014.1"/>
</dbReference>
<dbReference type="EMBL" id="FRCP01000014">
    <property type="protein sequence ID" value="SHM68459.1"/>
    <property type="molecule type" value="Genomic_DNA"/>
</dbReference>
<reference evidence="2 3" key="1">
    <citation type="submission" date="2016-11" db="EMBL/GenBank/DDBJ databases">
        <authorList>
            <person name="Jaros S."/>
            <person name="Januszkiewicz K."/>
            <person name="Wedrychowicz H."/>
        </authorList>
    </citation>
    <scope>NUCLEOTIDE SEQUENCE [LARGE SCALE GENOMIC DNA]</scope>
    <source>
        <strain evidence="2 3">DSM 15930</strain>
    </source>
</reference>
<keyword evidence="3" id="KW-1185">Reference proteome</keyword>
<proteinExistence type="predicted"/>
<gene>
    <name evidence="2" type="ORF">SAMN02746066_02932</name>
</gene>
<dbReference type="Pfam" id="PF20250">
    <property type="entry name" value="FapA_N"/>
    <property type="match status" value="1"/>
</dbReference>
<dbReference type="InterPro" id="IPR046866">
    <property type="entry name" value="FapA_N"/>
</dbReference>
<feature type="domain" description="Flagellar Assembly Protein A N-terminal region" evidence="1">
    <location>
        <begin position="11"/>
        <end position="181"/>
    </location>
</feature>
<dbReference type="PANTHER" id="PTHR38032">
    <property type="entry name" value="POLYMERASE-RELATED"/>
    <property type="match status" value="1"/>
</dbReference>
<evidence type="ECO:0000313" key="2">
    <source>
        <dbReference type="EMBL" id="SHM68459.1"/>
    </source>
</evidence>
<accession>A0A1M7KSM2</accession>